<protein>
    <submittedName>
        <fullName evidence="2">Uncharacterized protein</fullName>
    </submittedName>
</protein>
<evidence type="ECO:0000313" key="2">
    <source>
        <dbReference type="EnsemblMetazoa" id="GPAI030891-PA"/>
    </source>
</evidence>
<evidence type="ECO:0000313" key="3">
    <source>
        <dbReference type="Proteomes" id="UP000092445"/>
    </source>
</evidence>
<reference evidence="2" key="2">
    <citation type="submission" date="2020-05" db="UniProtKB">
        <authorList>
            <consortium name="EnsemblMetazoa"/>
        </authorList>
    </citation>
    <scope>IDENTIFICATION</scope>
    <source>
        <strain evidence="2">IAEA</strain>
    </source>
</reference>
<feature type="compositionally biased region" description="Polar residues" evidence="1">
    <location>
        <begin position="19"/>
        <end position="31"/>
    </location>
</feature>
<reference evidence="3" key="1">
    <citation type="submission" date="2014-03" db="EMBL/GenBank/DDBJ databases">
        <authorList>
            <person name="Aksoy S."/>
            <person name="Warren W."/>
            <person name="Wilson R.K."/>
        </authorList>
    </citation>
    <scope>NUCLEOTIDE SEQUENCE [LARGE SCALE GENOMIC DNA]</scope>
    <source>
        <strain evidence="3">IAEA</strain>
    </source>
</reference>
<feature type="region of interest" description="Disordered" evidence="1">
    <location>
        <begin position="19"/>
        <end position="54"/>
    </location>
</feature>
<organism evidence="2 3">
    <name type="scientific">Glossina pallidipes</name>
    <name type="common">Tsetse fly</name>
    <dbReference type="NCBI Taxonomy" id="7398"/>
    <lineage>
        <taxon>Eukaryota</taxon>
        <taxon>Metazoa</taxon>
        <taxon>Ecdysozoa</taxon>
        <taxon>Arthropoda</taxon>
        <taxon>Hexapoda</taxon>
        <taxon>Insecta</taxon>
        <taxon>Pterygota</taxon>
        <taxon>Neoptera</taxon>
        <taxon>Endopterygota</taxon>
        <taxon>Diptera</taxon>
        <taxon>Brachycera</taxon>
        <taxon>Muscomorpha</taxon>
        <taxon>Hippoboscoidea</taxon>
        <taxon>Glossinidae</taxon>
        <taxon>Glossina</taxon>
    </lineage>
</organism>
<dbReference type="AlphaFoldDB" id="A0A1B0A0R1"/>
<dbReference type="VEuPathDB" id="VectorBase:GPAI030891"/>
<sequence length="127" mass="14809">MTTELLHIDDDLAKVSLPNSINEKTGTQSQSSHRRALENDHHTRRIINNNGPPEEKCRAQEYEIRYAAYITLSLQIYLVHACEECVSMYIHSQFNRISSMKRIEIVKQDPQPSHDTYLNSEPLWINK</sequence>
<keyword evidence="3" id="KW-1185">Reference proteome</keyword>
<proteinExistence type="predicted"/>
<dbReference type="EnsemblMetazoa" id="GPAI030891-RA">
    <property type="protein sequence ID" value="GPAI030891-PA"/>
    <property type="gene ID" value="GPAI030891"/>
</dbReference>
<dbReference type="Proteomes" id="UP000092445">
    <property type="component" value="Unassembled WGS sequence"/>
</dbReference>
<evidence type="ECO:0000256" key="1">
    <source>
        <dbReference type="SAM" id="MobiDB-lite"/>
    </source>
</evidence>
<accession>A0A1B0A0R1</accession>
<name>A0A1B0A0R1_GLOPL</name>